<keyword evidence="3" id="KW-1133">Transmembrane helix</keyword>
<evidence type="ECO:0000313" key="5">
    <source>
        <dbReference type="EMBL" id="CAG9802083.1"/>
    </source>
</evidence>
<name>A0A9N9RSP8_9DIPT</name>
<feature type="transmembrane region" description="Helical" evidence="3">
    <location>
        <begin position="162"/>
        <end position="179"/>
    </location>
</feature>
<dbReference type="GO" id="GO:0005634">
    <property type="term" value="C:nucleus"/>
    <property type="evidence" value="ECO:0007669"/>
    <property type="project" value="UniProtKB-SubCell"/>
</dbReference>
<gene>
    <name evidence="5" type="ORF">CHIRRI_LOCUS4999</name>
</gene>
<evidence type="ECO:0000259" key="4">
    <source>
        <dbReference type="Pfam" id="PF10187"/>
    </source>
</evidence>
<evidence type="ECO:0000256" key="3">
    <source>
        <dbReference type="SAM" id="Phobius"/>
    </source>
</evidence>
<dbReference type="Pfam" id="PF10187">
    <property type="entry name" value="FAM192A_Fyv6_N"/>
    <property type="match status" value="1"/>
</dbReference>
<comment type="subcellular location">
    <subcellularLocation>
        <location evidence="1">Nucleus</location>
    </subcellularLocation>
</comment>
<feature type="domain" description="FAM192A/Fyv6 N-terminal" evidence="4">
    <location>
        <begin position="4"/>
        <end position="96"/>
    </location>
</feature>
<dbReference type="PANTHER" id="PTHR13495:SF0">
    <property type="entry name" value="PSME3-INTERACTING PROTEIN"/>
    <property type="match status" value="1"/>
</dbReference>
<dbReference type="InterPro" id="IPR039845">
    <property type="entry name" value="FAM192A"/>
</dbReference>
<proteinExistence type="predicted"/>
<dbReference type="AlphaFoldDB" id="A0A9N9RSP8"/>
<keyword evidence="2" id="KW-0539">Nucleus</keyword>
<protein>
    <recommendedName>
        <fullName evidence="4">FAM192A/Fyv6 N-terminal domain-containing protein</fullName>
    </recommendedName>
</protein>
<keyword evidence="6" id="KW-1185">Reference proteome</keyword>
<dbReference type="InterPro" id="IPR019331">
    <property type="entry name" value="FAM192A/Fyv6_N"/>
</dbReference>
<dbReference type="Proteomes" id="UP001153620">
    <property type="component" value="Chromosome 2"/>
</dbReference>
<evidence type="ECO:0000313" key="6">
    <source>
        <dbReference type="Proteomes" id="UP001153620"/>
    </source>
</evidence>
<reference evidence="5" key="2">
    <citation type="submission" date="2022-10" db="EMBL/GenBank/DDBJ databases">
        <authorList>
            <consortium name="ENA_rothamsted_submissions"/>
            <consortium name="culmorum"/>
            <person name="King R."/>
        </authorList>
    </citation>
    <scope>NUCLEOTIDE SEQUENCE</scope>
</reference>
<evidence type="ECO:0000256" key="2">
    <source>
        <dbReference type="ARBA" id="ARBA00023242"/>
    </source>
</evidence>
<keyword evidence="3" id="KW-0472">Membrane</keyword>
<dbReference type="EMBL" id="OU895878">
    <property type="protein sequence ID" value="CAG9802083.1"/>
    <property type="molecule type" value="Genomic_DNA"/>
</dbReference>
<sequence length="187" mass="22132">MSSTKRDIEKLIREDEWKKALDVNKFDDDKLEDSRPLKLRLKEQQEIKAQAWKESFKSIVGIDEEDADHLKNVTERKFMIEKQIKEQDSIEIENFRRKSAQMKEEEMTAKRHELFTKQKVVTSSVNKQKSLLLAGIKRKSNGDKANVNDPKGLQAEKSQDKTVIIFAFGFFLLFDLWWVNRQKKMLR</sequence>
<reference evidence="5" key="1">
    <citation type="submission" date="2022-01" db="EMBL/GenBank/DDBJ databases">
        <authorList>
            <person name="King R."/>
        </authorList>
    </citation>
    <scope>NUCLEOTIDE SEQUENCE</scope>
</reference>
<organism evidence="5 6">
    <name type="scientific">Chironomus riparius</name>
    <dbReference type="NCBI Taxonomy" id="315576"/>
    <lineage>
        <taxon>Eukaryota</taxon>
        <taxon>Metazoa</taxon>
        <taxon>Ecdysozoa</taxon>
        <taxon>Arthropoda</taxon>
        <taxon>Hexapoda</taxon>
        <taxon>Insecta</taxon>
        <taxon>Pterygota</taxon>
        <taxon>Neoptera</taxon>
        <taxon>Endopterygota</taxon>
        <taxon>Diptera</taxon>
        <taxon>Nematocera</taxon>
        <taxon>Chironomoidea</taxon>
        <taxon>Chironomidae</taxon>
        <taxon>Chironominae</taxon>
        <taxon>Chironomus</taxon>
    </lineage>
</organism>
<evidence type="ECO:0000256" key="1">
    <source>
        <dbReference type="ARBA" id="ARBA00004123"/>
    </source>
</evidence>
<accession>A0A9N9RSP8</accession>
<keyword evidence="3" id="KW-0812">Transmembrane</keyword>
<dbReference type="PANTHER" id="PTHR13495">
    <property type="entry name" value="NEFA-INTERACTING NUCLEAR PROTEIN NIP30"/>
    <property type="match status" value="1"/>
</dbReference>